<evidence type="ECO:0000313" key="2">
    <source>
        <dbReference type="Proteomes" id="UP001519460"/>
    </source>
</evidence>
<protein>
    <recommendedName>
        <fullName evidence="3">Secreted protein</fullName>
    </recommendedName>
</protein>
<name>A0ABD0J230_9CAEN</name>
<dbReference type="EMBL" id="JACVVK020000723">
    <property type="protein sequence ID" value="KAK7451839.1"/>
    <property type="molecule type" value="Genomic_DNA"/>
</dbReference>
<keyword evidence="2" id="KW-1185">Reference proteome</keyword>
<accession>A0ABD0J230</accession>
<dbReference type="Proteomes" id="UP001519460">
    <property type="component" value="Unassembled WGS sequence"/>
</dbReference>
<proteinExistence type="predicted"/>
<comment type="caution">
    <text evidence="1">The sequence shown here is derived from an EMBL/GenBank/DDBJ whole genome shotgun (WGS) entry which is preliminary data.</text>
</comment>
<sequence>MSRPARSWVHWTRVGGLLFFSVFCWHIDCSVLKLDSTTRIRSFIGVIVMENPGETWDEWPSYGPGGALRRRRSQDLLKMNNTTEKNSKSSHPVGFVFSVGSFETVER</sequence>
<organism evidence="1 2">
    <name type="scientific">Batillaria attramentaria</name>
    <dbReference type="NCBI Taxonomy" id="370345"/>
    <lineage>
        <taxon>Eukaryota</taxon>
        <taxon>Metazoa</taxon>
        <taxon>Spiralia</taxon>
        <taxon>Lophotrochozoa</taxon>
        <taxon>Mollusca</taxon>
        <taxon>Gastropoda</taxon>
        <taxon>Caenogastropoda</taxon>
        <taxon>Sorbeoconcha</taxon>
        <taxon>Cerithioidea</taxon>
        <taxon>Batillariidae</taxon>
        <taxon>Batillaria</taxon>
    </lineage>
</organism>
<evidence type="ECO:0000313" key="1">
    <source>
        <dbReference type="EMBL" id="KAK7451839.1"/>
    </source>
</evidence>
<dbReference type="AlphaFoldDB" id="A0ABD0J230"/>
<gene>
    <name evidence="1" type="ORF">BaRGS_00039789</name>
</gene>
<evidence type="ECO:0008006" key="3">
    <source>
        <dbReference type="Google" id="ProtNLM"/>
    </source>
</evidence>
<reference evidence="1 2" key="1">
    <citation type="journal article" date="2023" name="Sci. Data">
        <title>Genome assembly of the Korean intertidal mud-creeper Batillaria attramentaria.</title>
        <authorList>
            <person name="Patra A.K."/>
            <person name="Ho P.T."/>
            <person name="Jun S."/>
            <person name="Lee S.J."/>
            <person name="Kim Y."/>
            <person name="Won Y.J."/>
        </authorList>
    </citation>
    <scope>NUCLEOTIDE SEQUENCE [LARGE SCALE GENOMIC DNA]</scope>
    <source>
        <strain evidence="1">Wonlab-2016</strain>
    </source>
</reference>